<keyword evidence="3" id="KW-0067">ATP-binding</keyword>
<evidence type="ECO:0000313" key="8">
    <source>
        <dbReference type="Proteomes" id="UP000625711"/>
    </source>
</evidence>
<keyword evidence="5" id="KW-0812">Transmembrane</keyword>
<evidence type="ECO:0000256" key="5">
    <source>
        <dbReference type="SAM" id="Phobius"/>
    </source>
</evidence>
<dbReference type="InterPro" id="IPR008266">
    <property type="entry name" value="Tyr_kinase_AS"/>
</dbReference>
<evidence type="ECO:0000259" key="6">
    <source>
        <dbReference type="PROSITE" id="PS50011"/>
    </source>
</evidence>
<dbReference type="InterPro" id="IPR020635">
    <property type="entry name" value="Tyr_kinase_cat_dom"/>
</dbReference>
<dbReference type="GO" id="GO:0004714">
    <property type="term" value="F:transmembrane receptor protein tyrosine kinase activity"/>
    <property type="evidence" value="ECO:0007669"/>
    <property type="project" value="UniProtKB-EC"/>
</dbReference>
<dbReference type="InterPro" id="IPR055162">
    <property type="entry name" value="RET_CRD"/>
</dbReference>
<dbReference type="InterPro" id="IPR001245">
    <property type="entry name" value="Ser-Thr/Tyr_kinase_cat_dom"/>
</dbReference>
<proteinExistence type="predicted"/>
<evidence type="ECO:0000256" key="3">
    <source>
        <dbReference type="PROSITE-ProRule" id="PRU10141"/>
    </source>
</evidence>
<dbReference type="EMBL" id="JAACXV010000302">
    <property type="protein sequence ID" value="KAF7280407.1"/>
    <property type="molecule type" value="Genomic_DNA"/>
</dbReference>
<dbReference type="PROSITE" id="PS00109">
    <property type="entry name" value="PROTEIN_KINASE_TYR"/>
    <property type="match status" value="1"/>
</dbReference>
<evidence type="ECO:0000256" key="2">
    <source>
        <dbReference type="ARBA" id="ARBA00051243"/>
    </source>
</evidence>
<dbReference type="SUPFAM" id="SSF56112">
    <property type="entry name" value="Protein kinase-like (PK-like)"/>
    <property type="match status" value="1"/>
</dbReference>
<feature type="domain" description="Protein kinase" evidence="6">
    <location>
        <begin position="274"/>
        <end position="553"/>
    </location>
</feature>
<dbReference type="InterPro" id="IPR000719">
    <property type="entry name" value="Prot_kinase_dom"/>
</dbReference>
<evidence type="ECO:0000256" key="1">
    <source>
        <dbReference type="ARBA" id="ARBA00004167"/>
    </source>
</evidence>
<feature type="non-terminal residue" evidence="7">
    <location>
        <position position="650"/>
    </location>
</feature>
<dbReference type="GO" id="GO:0005524">
    <property type="term" value="F:ATP binding"/>
    <property type="evidence" value="ECO:0007669"/>
    <property type="project" value="UniProtKB-UniRule"/>
</dbReference>
<reference evidence="7" key="1">
    <citation type="submission" date="2020-08" db="EMBL/GenBank/DDBJ databases">
        <title>Genome sequencing and assembly of the red palm weevil Rhynchophorus ferrugineus.</title>
        <authorList>
            <person name="Dias G.B."/>
            <person name="Bergman C.M."/>
            <person name="Manee M."/>
        </authorList>
    </citation>
    <scope>NUCLEOTIDE SEQUENCE</scope>
    <source>
        <strain evidence="7">AA-2017</strain>
        <tissue evidence="7">Whole larva</tissue>
    </source>
</reference>
<evidence type="ECO:0000256" key="4">
    <source>
        <dbReference type="SAM" id="MobiDB-lite"/>
    </source>
</evidence>
<feature type="compositionally biased region" description="Polar residues" evidence="4">
    <location>
        <begin position="633"/>
        <end position="650"/>
    </location>
</feature>
<dbReference type="Pfam" id="PF22540">
    <property type="entry name" value="RET_CRD"/>
    <property type="match status" value="1"/>
</dbReference>
<gene>
    <name evidence="7" type="ORF">GWI33_006099</name>
</gene>
<dbReference type="InterPro" id="IPR017441">
    <property type="entry name" value="Protein_kinase_ATP_BS"/>
</dbReference>
<dbReference type="InterPro" id="IPR011009">
    <property type="entry name" value="Kinase-like_dom_sf"/>
</dbReference>
<keyword evidence="5" id="KW-0472">Membrane</keyword>
<dbReference type="GO" id="GO:0005886">
    <property type="term" value="C:plasma membrane"/>
    <property type="evidence" value="ECO:0007669"/>
    <property type="project" value="TreeGrafter"/>
</dbReference>
<dbReference type="PANTHER" id="PTHR24416:SF617">
    <property type="entry name" value="RET ONCOGENE, ISOFORM A"/>
    <property type="match status" value="1"/>
</dbReference>
<dbReference type="PRINTS" id="PR00109">
    <property type="entry name" value="TYRKINASE"/>
</dbReference>
<dbReference type="Gene3D" id="3.30.200.20">
    <property type="entry name" value="Phosphorylase Kinase, domain 1"/>
    <property type="match status" value="1"/>
</dbReference>
<feature type="binding site" evidence="3">
    <location>
        <position position="308"/>
    </location>
    <ligand>
        <name>ATP</name>
        <dbReference type="ChEBI" id="CHEBI:30616"/>
    </ligand>
</feature>
<dbReference type="GO" id="GO:0043235">
    <property type="term" value="C:receptor complex"/>
    <property type="evidence" value="ECO:0007669"/>
    <property type="project" value="TreeGrafter"/>
</dbReference>
<organism evidence="7 8">
    <name type="scientific">Rhynchophorus ferrugineus</name>
    <name type="common">Red palm weevil</name>
    <name type="synonym">Curculio ferrugineus</name>
    <dbReference type="NCBI Taxonomy" id="354439"/>
    <lineage>
        <taxon>Eukaryota</taxon>
        <taxon>Metazoa</taxon>
        <taxon>Ecdysozoa</taxon>
        <taxon>Arthropoda</taxon>
        <taxon>Hexapoda</taxon>
        <taxon>Insecta</taxon>
        <taxon>Pterygota</taxon>
        <taxon>Neoptera</taxon>
        <taxon>Endopterygota</taxon>
        <taxon>Coleoptera</taxon>
        <taxon>Polyphaga</taxon>
        <taxon>Cucujiformia</taxon>
        <taxon>Curculionidae</taxon>
        <taxon>Dryophthorinae</taxon>
        <taxon>Rhynchophorus</taxon>
    </lineage>
</organism>
<comment type="catalytic activity">
    <reaction evidence="2">
        <text>L-tyrosyl-[protein] + ATP = O-phospho-L-tyrosyl-[protein] + ADP + H(+)</text>
        <dbReference type="Rhea" id="RHEA:10596"/>
        <dbReference type="Rhea" id="RHEA-COMP:10136"/>
        <dbReference type="Rhea" id="RHEA-COMP:20101"/>
        <dbReference type="ChEBI" id="CHEBI:15378"/>
        <dbReference type="ChEBI" id="CHEBI:30616"/>
        <dbReference type="ChEBI" id="CHEBI:46858"/>
        <dbReference type="ChEBI" id="CHEBI:61978"/>
        <dbReference type="ChEBI" id="CHEBI:456216"/>
        <dbReference type="EC" id="2.7.10.1"/>
    </reaction>
</comment>
<comment type="caution">
    <text evidence="7">The sequence shown here is derived from an EMBL/GenBank/DDBJ whole genome shotgun (WGS) entry which is preliminary data.</text>
</comment>
<dbReference type="Pfam" id="PF07714">
    <property type="entry name" value="PK_Tyr_Ser-Thr"/>
    <property type="match status" value="1"/>
</dbReference>
<sequence>LNITWTKRNVTKHETVVVRVVDEPTKTCENIDENDWTFCSHFSTQKSCQSNSSCALGTGGATNVEYRAGPQRCLWRGDRNPDNHETHLYSTCSADTKYCPDGICDSLEELIEKELCPQDCSVDTVFPTQVNEITKRGIDKCNGILICDSYCICKITISKITEKRNKPKENKLIAESKCGPKCIIGASGGLLLFCCIMTGFVVMCKKSQSKKLEEKYMNSIQEAETPFSDYIDRNAEPMLLNFNISTPINANHTIYHNIKHKEVDTKWEFPRQHIIIDQILGEGEFGKVLKAKAFNIGGRAGYSLVAVKTLKNDARKQDYHDLFSEYQLLKEVSHPHVIELLGICSSSDGPLFVIIEYAEFGSLRNYLRKSRHLLTSAEVAAIEDTTNNKVSAKDILSFGRQIASGMSYLSDIKLVHRDLAARNILLAKNKICKISDFGLTRDIYEDNAYFKKSKGRVPVKWMAPESLADHIYTTKSDVWSFGILIWELVTLGASPYPGLPLHNLYNLLKQGYRMERPPNCSIVLYSLMNRCWNIDPEKRPTFLELYHCFDNLLTDNVSYLDLSDNAIINKCYFASLNDTDKTSPSSEDVNLLENYLEKEKDSQIAEKCNMKDNSKELNICLGYETPVKISRPVTPTNQNPEEYTDMTVKQ</sequence>
<protein>
    <recommendedName>
        <fullName evidence="6">Protein kinase domain-containing protein</fullName>
    </recommendedName>
</protein>
<dbReference type="PROSITE" id="PS00107">
    <property type="entry name" value="PROTEIN_KINASE_ATP"/>
    <property type="match status" value="1"/>
</dbReference>
<dbReference type="Gene3D" id="1.10.510.10">
    <property type="entry name" value="Transferase(Phosphotransferase) domain 1"/>
    <property type="match status" value="1"/>
</dbReference>
<dbReference type="FunFam" id="1.10.510.10:FF:000462">
    <property type="entry name" value="Receptor tyrosine kinase"/>
    <property type="match status" value="1"/>
</dbReference>
<dbReference type="Proteomes" id="UP000625711">
    <property type="component" value="Unassembled WGS sequence"/>
</dbReference>
<name>A0A834IV94_RHYFE</name>
<dbReference type="InterPro" id="IPR050122">
    <property type="entry name" value="RTK"/>
</dbReference>
<evidence type="ECO:0000313" key="7">
    <source>
        <dbReference type="EMBL" id="KAF7280407.1"/>
    </source>
</evidence>
<dbReference type="GO" id="GO:0007169">
    <property type="term" value="P:cell surface receptor protein tyrosine kinase signaling pathway"/>
    <property type="evidence" value="ECO:0007669"/>
    <property type="project" value="TreeGrafter"/>
</dbReference>
<keyword evidence="5" id="KW-1133">Transmembrane helix</keyword>
<accession>A0A834IV94</accession>
<keyword evidence="8" id="KW-1185">Reference proteome</keyword>
<feature type="region of interest" description="Disordered" evidence="4">
    <location>
        <begin position="631"/>
        <end position="650"/>
    </location>
</feature>
<dbReference type="PANTHER" id="PTHR24416">
    <property type="entry name" value="TYROSINE-PROTEIN KINASE RECEPTOR"/>
    <property type="match status" value="1"/>
</dbReference>
<dbReference type="PROSITE" id="PS50011">
    <property type="entry name" value="PROTEIN_KINASE_DOM"/>
    <property type="match status" value="1"/>
</dbReference>
<dbReference type="OrthoDB" id="3256376at2759"/>
<feature type="transmembrane region" description="Helical" evidence="5">
    <location>
        <begin position="183"/>
        <end position="204"/>
    </location>
</feature>
<dbReference type="AlphaFoldDB" id="A0A834IV94"/>
<keyword evidence="3" id="KW-0547">Nucleotide-binding</keyword>
<comment type="subcellular location">
    <subcellularLocation>
        <location evidence="1">Membrane</location>
        <topology evidence="1">Single-pass membrane protein</topology>
    </subcellularLocation>
</comment>
<dbReference type="SMART" id="SM00219">
    <property type="entry name" value="TyrKc"/>
    <property type="match status" value="1"/>
</dbReference>